<evidence type="ECO:0000313" key="5">
    <source>
        <dbReference type="EMBL" id="ORA33401.1"/>
    </source>
</evidence>
<proteinExistence type="inferred from homology"/>
<evidence type="ECO:0000256" key="1">
    <source>
        <dbReference type="ARBA" id="ARBA00009981"/>
    </source>
</evidence>
<comment type="similarity">
    <text evidence="1 2">Belongs to the phD/YefM antitoxin family.</text>
</comment>
<dbReference type="NCBIfam" id="TIGR01552">
    <property type="entry name" value="phd_fam"/>
    <property type="match status" value="1"/>
</dbReference>
<dbReference type="EMBL" id="MVHM01000019">
    <property type="protein sequence ID" value="ORA33401.1"/>
    <property type="molecule type" value="Genomic_DNA"/>
</dbReference>
<dbReference type="InterPro" id="IPR051416">
    <property type="entry name" value="phD-YefM_TA_antitoxins"/>
</dbReference>
<reference evidence="5 6" key="1">
    <citation type="submission" date="2016-12" db="EMBL/GenBank/DDBJ databases">
        <title>The new phylogeny of genus Mycobacterium.</title>
        <authorList>
            <person name="Tortoli E."/>
            <person name="Trovato A."/>
            <person name="Cirillo D.M."/>
        </authorList>
    </citation>
    <scope>NUCLEOTIDE SEQUENCE [LARGE SCALE GENOMIC DNA]</scope>
    <source>
        <strain evidence="5 6">DSM 44624</strain>
    </source>
</reference>
<sequence>MEVGVRELRDQLSRHLAEVREGSIVTVTDHGRPIARIVPVQRPTKLEQLREEGRIQRARKRKRPAPAPLSTGGTVSDLIGEQRR</sequence>
<dbReference type="OrthoDB" id="557859at2"/>
<evidence type="ECO:0000256" key="3">
    <source>
        <dbReference type="SAM" id="MobiDB-lite"/>
    </source>
</evidence>
<organism evidence="5 6">
    <name type="scientific">Mycobacterium branderi</name>
    <dbReference type="NCBI Taxonomy" id="43348"/>
    <lineage>
        <taxon>Bacteria</taxon>
        <taxon>Bacillati</taxon>
        <taxon>Actinomycetota</taxon>
        <taxon>Actinomycetes</taxon>
        <taxon>Mycobacteriales</taxon>
        <taxon>Mycobacteriaceae</taxon>
        <taxon>Mycobacterium</taxon>
    </lineage>
</organism>
<evidence type="ECO:0000313" key="6">
    <source>
        <dbReference type="Proteomes" id="UP000192441"/>
    </source>
</evidence>
<name>A0A7I7W5V5_9MYCO</name>
<reference evidence="4 7" key="2">
    <citation type="journal article" date="2019" name="Emerg. Microbes Infect.">
        <title>Comprehensive subspecies identification of 175 nontuberculous mycobacteria species based on 7547 genomic profiles.</title>
        <authorList>
            <person name="Matsumoto Y."/>
            <person name="Kinjo T."/>
            <person name="Motooka D."/>
            <person name="Nabeya D."/>
            <person name="Jung N."/>
            <person name="Uechi K."/>
            <person name="Horii T."/>
            <person name="Iida T."/>
            <person name="Fujita J."/>
            <person name="Nakamura S."/>
        </authorList>
    </citation>
    <scope>NUCLEOTIDE SEQUENCE [LARGE SCALE GENOMIC DNA]</scope>
    <source>
        <strain evidence="4 7">JCM 12687</strain>
    </source>
</reference>
<accession>A0A7I7W5V5</accession>
<comment type="function">
    <text evidence="2">Antitoxin component of a type II toxin-antitoxin (TA) system.</text>
</comment>
<dbReference type="InterPro" id="IPR036165">
    <property type="entry name" value="YefM-like_sf"/>
</dbReference>
<gene>
    <name evidence="5" type="ORF">BST20_22865</name>
    <name evidence="4" type="ORF">MBRA_31490</name>
</gene>
<evidence type="ECO:0000313" key="7">
    <source>
        <dbReference type="Proteomes" id="UP000467379"/>
    </source>
</evidence>
<dbReference type="Gene3D" id="3.40.1620.10">
    <property type="entry name" value="YefM-like domain"/>
    <property type="match status" value="1"/>
</dbReference>
<keyword evidence="7" id="KW-1185">Reference proteome</keyword>
<dbReference type="Proteomes" id="UP000467379">
    <property type="component" value="Chromosome"/>
</dbReference>
<protein>
    <recommendedName>
        <fullName evidence="2">Antitoxin</fullName>
    </recommendedName>
</protein>
<dbReference type="EMBL" id="AP022606">
    <property type="protein sequence ID" value="BBZ12954.1"/>
    <property type="molecule type" value="Genomic_DNA"/>
</dbReference>
<evidence type="ECO:0000313" key="4">
    <source>
        <dbReference type="EMBL" id="BBZ12954.1"/>
    </source>
</evidence>
<dbReference type="PANTHER" id="PTHR35377">
    <property type="entry name" value="ANTITOXIN VAPB49-RELATED-RELATED"/>
    <property type="match status" value="1"/>
</dbReference>
<dbReference type="Proteomes" id="UP000192441">
    <property type="component" value="Unassembled WGS sequence"/>
</dbReference>
<dbReference type="RefSeq" id="WP_083133689.1">
    <property type="nucleotide sequence ID" value="NZ_AP022606.1"/>
</dbReference>
<evidence type="ECO:0000256" key="2">
    <source>
        <dbReference type="RuleBase" id="RU362080"/>
    </source>
</evidence>
<dbReference type="InterPro" id="IPR006442">
    <property type="entry name" value="Antitoxin_Phd/YefM"/>
</dbReference>
<feature type="region of interest" description="Disordered" evidence="3">
    <location>
        <begin position="50"/>
        <end position="84"/>
    </location>
</feature>
<dbReference type="AlphaFoldDB" id="A0A7I7W5V5"/>
<dbReference type="Pfam" id="PF02604">
    <property type="entry name" value="PhdYeFM_antitox"/>
    <property type="match status" value="1"/>
</dbReference>
<reference evidence="4" key="3">
    <citation type="submission" date="2020-02" db="EMBL/GenBank/DDBJ databases">
        <authorList>
            <person name="Matsumoto Y."/>
            <person name="Motooka D."/>
            <person name="Nakamura S."/>
        </authorList>
    </citation>
    <scope>NUCLEOTIDE SEQUENCE</scope>
    <source>
        <strain evidence="4">JCM 12687</strain>
    </source>
</reference>
<dbReference type="SUPFAM" id="SSF143120">
    <property type="entry name" value="YefM-like"/>
    <property type="match status" value="1"/>
</dbReference>